<protein>
    <recommendedName>
        <fullName evidence="3 7">ER membrane protein complex subunit 3</fullName>
    </recommendedName>
</protein>
<evidence type="ECO:0000256" key="5">
    <source>
        <dbReference type="ARBA" id="ARBA00022989"/>
    </source>
</evidence>
<dbReference type="PIRSF" id="PIRSF010045">
    <property type="entry name" value="DUF850_TM_euk"/>
    <property type="match status" value="1"/>
</dbReference>
<comment type="similarity">
    <text evidence="2 7">Belongs to the EMC3 family.</text>
</comment>
<evidence type="ECO:0000256" key="1">
    <source>
        <dbReference type="ARBA" id="ARBA00004141"/>
    </source>
</evidence>
<evidence type="ECO:0000256" key="4">
    <source>
        <dbReference type="ARBA" id="ARBA00022692"/>
    </source>
</evidence>
<sequence>MKESEVYKLYWICRCVEQSLNFVSAMDAIPTRVVVPPMALDLHLDPAIRTWVFLPIVVIVFTVSIIRHYAVLLFRGETKATIEKIQENQYLTKSRLLRANGHLLPGKSFQMRQKFHTDEESGFIASRRQAPKENVSMSPDMLSQQLTGQLLNTIPTILIGTWINYTFSGFVTTRMPFPLTRNFTVMLQRGVNLTSLDASWVSSHSWYFLNVFGLRSVCSLVLGEENAADSVKAMEEQMKMSASMMPADQNSAFRAEWEALNTYTHKFVCGQKSISKSK</sequence>
<evidence type="ECO:0000256" key="2">
    <source>
        <dbReference type="ARBA" id="ARBA00005376"/>
    </source>
</evidence>
<dbReference type="PANTHER" id="PTHR13116:SF5">
    <property type="entry name" value="ER MEMBRANE PROTEIN COMPLEX SUBUNIT 3"/>
    <property type="match status" value="1"/>
</dbReference>
<dbReference type="Pfam" id="PF01956">
    <property type="entry name" value="EMC3_TMCO1"/>
    <property type="match status" value="1"/>
</dbReference>
<evidence type="ECO:0000256" key="6">
    <source>
        <dbReference type="ARBA" id="ARBA00023136"/>
    </source>
</evidence>
<keyword evidence="4 8" id="KW-0812">Transmembrane</keyword>
<dbReference type="GO" id="GO:0072546">
    <property type="term" value="C:EMC complex"/>
    <property type="evidence" value="ECO:0007669"/>
    <property type="project" value="TreeGrafter"/>
</dbReference>
<evidence type="ECO:0000256" key="7">
    <source>
        <dbReference type="PIRNR" id="PIRNR010045"/>
    </source>
</evidence>
<feature type="transmembrane region" description="Helical" evidence="8">
    <location>
        <begin position="51"/>
        <end position="74"/>
    </location>
</feature>
<evidence type="ECO:0000313" key="10">
    <source>
        <dbReference type="Proteomes" id="UP001175271"/>
    </source>
</evidence>
<keyword evidence="6 8" id="KW-0472">Membrane</keyword>
<proteinExistence type="inferred from homology"/>
<dbReference type="InterPro" id="IPR008568">
    <property type="entry name" value="EMC3"/>
</dbReference>
<organism evidence="9 10">
    <name type="scientific">Steinernema hermaphroditum</name>
    <dbReference type="NCBI Taxonomy" id="289476"/>
    <lineage>
        <taxon>Eukaryota</taxon>
        <taxon>Metazoa</taxon>
        <taxon>Ecdysozoa</taxon>
        <taxon>Nematoda</taxon>
        <taxon>Chromadorea</taxon>
        <taxon>Rhabditida</taxon>
        <taxon>Tylenchina</taxon>
        <taxon>Panagrolaimomorpha</taxon>
        <taxon>Strongyloidoidea</taxon>
        <taxon>Steinernematidae</taxon>
        <taxon>Steinernema</taxon>
    </lineage>
</organism>
<dbReference type="InterPro" id="IPR002809">
    <property type="entry name" value="EMC3/TMCO1"/>
</dbReference>
<evidence type="ECO:0000256" key="8">
    <source>
        <dbReference type="SAM" id="Phobius"/>
    </source>
</evidence>
<dbReference type="EMBL" id="JAUCMV010000004">
    <property type="protein sequence ID" value="KAK0402813.1"/>
    <property type="molecule type" value="Genomic_DNA"/>
</dbReference>
<dbReference type="GO" id="GO:0034975">
    <property type="term" value="P:protein folding in endoplasmic reticulum"/>
    <property type="evidence" value="ECO:0007669"/>
    <property type="project" value="TreeGrafter"/>
</dbReference>
<evidence type="ECO:0000313" key="9">
    <source>
        <dbReference type="EMBL" id="KAK0402813.1"/>
    </source>
</evidence>
<dbReference type="PANTHER" id="PTHR13116">
    <property type="entry name" value="ER MEMBRANE PROTEIN COMPLEX SUBUNIT 3"/>
    <property type="match status" value="1"/>
</dbReference>
<accession>A0AA39LMM2</accession>
<dbReference type="Proteomes" id="UP001175271">
    <property type="component" value="Unassembled WGS sequence"/>
</dbReference>
<name>A0AA39LMM2_9BILA</name>
<comment type="subcellular location">
    <subcellularLocation>
        <location evidence="1">Membrane</location>
        <topology evidence="1">Multi-pass membrane protein</topology>
    </subcellularLocation>
</comment>
<keyword evidence="10" id="KW-1185">Reference proteome</keyword>
<keyword evidence="5 8" id="KW-1133">Transmembrane helix</keyword>
<dbReference type="SMART" id="SM01415">
    <property type="entry name" value="DUF106"/>
    <property type="match status" value="1"/>
</dbReference>
<gene>
    <name evidence="9" type="ORF">QR680_016550</name>
</gene>
<reference evidence="9" key="1">
    <citation type="submission" date="2023-06" db="EMBL/GenBank/DDBJ databases">
        <title>Genomic analysis of the entomopathogenic nematode Steinernema hermaphroditum.</title>
        <authorList>
            <person name="Schwarz E.M."/>
            <person name="Heppert J.K."/>
            <person name="Baniya A."/>
            <person name="Schwartz H.T."/>
            <person name="Tan C.-H."/>
            <person name="Antoshechkin I."/>
            <person name="Sternberg P.W."/>
            <person name="Goodrich-Blair H."/>
            <person name="Dillman A.R."/>
        </authorList>
    </citation>
    <scope>NUCLEOTIDE SEQUENCE</scope>
    <source>
        <strain evidence="9">PS9179</strain>
        <tissue evidence="9">Whole animal</tissue>
    </source>
</reference>
<comment type="caution">
    <text evidence="9">The sequence shown here is derived from an EMBL/GenBank/DDBJ whole genome shotgun (WGS) entry which is preliminary data.</text>
</comment>
<dbReference type="AlphaFoldDB" id="A0AA39LMM2"/>
<evidence type="ECO:0000256" key="3">
    <source>
        <dbReference type="ARBA" id="ARBA00020822"/>
    </source>
</evidence>